<dbReference type="EMBL" id="EAAA01001233">
    <property type="status" value="NOT_ANNOTATED_CDS"/>
    <property type="molecule type" value="Genomic_DNA"/>
</dbReference>
<dbReference type="FunFam" id="1.50.10.10:FF:000023">
    <property type="entry name" value="Protein-glucosylgalactosylhydroxylysine glucosidase"/>
    <property type="match status" value="1"/>
</dbReference>
<keyword evidence="11" id="KW-1185">Reference proteome</keyword>
<keyword evidence="2" id="KW-0378">Hydrolase</keyword>
<organism evidence="10 11">
    <name type="scientific">Ciona intestinalis</name>
    <name type="common">Transparent sea squirt</name>
    <name type="synonym">Ascidia intestinalis</name>
    <dbReference type="NCBI Taxonomy" id="7719"/>
    <lineage>
        <taxon>Eukaryota</taxon>
        <taxon>Metazoa</taxon>
        <taxon>Chordata</taxon>
        <taxon>Tunicata</taxon>
        <taxon>Ascidiacea</taxon>
        <taxon>Phlebobranchia</taxon>
        <taxon>Cionidae</taxon>
        <taxon>Ciona</taxon>
    </lineage>
</organism>
<dbReference type="Ensembl" id="ENSCINT00000036032.1">
    <property type="protein sequence ID" value="ENSCINP00000036547.1"/>
    <property type="gene ID" value="ENSCING00000002908.3"/>
</dbReference>
<comment type="catalytic activity">
    <reaction evidence="4">
        <text>(5R)-5-O-[alpha-D-glucosyl-(1-&gt;2)-beta-D-galactosyl]-5-hydroxy-L-lysyl-[collagen] + H2O = (5R)-5-O-(beta-D-galactosyl)-5-hydroxy-L-lysyl-[collagen] + D-glucose</text>
        <dbReference type="Rhea" id="RHEA:11068"/>
        <dbReference type="Rhea" id="RHEA-COMP:12753"/>
        <dbReference type="Rhea" id="RHEA-COMP:12754"/>
        <dbReference type="ChEBI" id="CHEBI:4167"/>
        <dbReference type="ChEBI" id="CHEBI:15377"/>
        <dbReference type="ChEBI" id="CHEBI:133443"/>
        <dbReference type="ChEBI" id="CHEBI:133452"/>
        <dbReference type="EC" id="3.2.1.107"/>
    </reaction>
</comment>
<evidence type="ECO:0000256" key="4">
    <source>
        <dbReference type="ARBA" id="ARBA00051415"/>
    </source>
</evidence>
<reference evidence="10" key="2">
    <citation type="journal article" date="2008" name="Genome Biol.">
        <title>Improved genome assembly and evidence-based global gene model set for the chordate Ciona intestinalis: new insight into intron and operon populations.</title>
        <authorList>
            <person name="Satou Y."/>
            <person name="Mineta K."/>
            <person name="Ogasawara M."/>
            <person name="Sasakura Y."/>
            <person name="Shoguchi E."/>
            <person name="Ueno K."/>
            <person name="Yamada L."/>
            <person name="Matsumoto J."/>
            <person name="Wasserscheid J."/>
            <person name="Dewar K."/>
            <person name="Wiley G.B."/>
            <person name="Macmil S.L."/>
            <person name="Roe B.A."/>
            <person name="Zeller R.W."/>
            <person name="Hastings K.E."/>
            <person name="Lemaire P."/>
            <person name="Lindquist E."/>
            <person name="Endo T."/>
            <person name="Hotta K."/>
            <person name="Inaba K."/>
        </authorList>
    </citation>
    <scope>NUCLEOTIDE SEQUENCE [LARGE SCALE GENOMIC DNA]</scope>
    <source>
        <strain evidence="10">wild type</strain>
    </source>
</reference>
<evidence type="ECO:0000256" key="7">
    <source>
        <dbReference type="ARBA" id="ARBA00071505"/>
    </source>
</evidence>
<reference evidence="10" key="3">
    <citation type="submission" date="2025-08" db="UniProtKB">
        <authorList>
            <consortium name="Ensembl"/>
        </authorList>
    </citation>
    <scope>IDENTIFICATION</scope>
</reference>
<dbReference type="InterPro" id="IPR005195">
    <property type="entry name" value="Glyco_hydro_65_M"/>
</dbReference>
<dbReference type="EC" id="3.2.1.107" evidence="6"/>
<dbReference type="Proteomes" id="UP000008144">
    <property type="component" value="Chromosome 14"/>
</dbReference>
<reference evidence="10" key="4">
    <citation type="submission" date="2025-09" db="UniProtKB">
        <authorList>
            <consortium name="Ensembl"/>
        </authorList>
    </citation>
    <scope>IDENTIFICATION</scope>
</reference>
<comment type="function">
    <text evidence="5">Catalyzes the hydrolysis of glucose from the disaccharide unit linked to hydroxylysine residues of collagen and collagen-like proteins.</text>
</comment>
<dbReference type="GeneTree" id="ENSGT00390000006297"/>
<dbReference type="GO" id="GO:0005975">
    <property type="term" value="P:carbohydrate metabolic process"/>
    <property type="evidence" value="ECO:0000318"/>
    <property type="project" value="GO_Central"/>
</dbReference>
<dbReference type="Pfam" id="PF03632">
    <property type="entry name" value="Glyco_hydro_65m"/>
    <property type="match status" value="1"/>
</dbReference>
<dbReference type="AlphaFoldDB" id="H2Y3R2"/>
<proteinExistence type="inferred from homology"/>
<feature type="domain" description="Glycoside hydrolase family 65 central catalytic" evidence="9">
    <location>
        <begin position="290"/>
        <end position="506"/>
    </location>
</feature>
<dbReference type="PANTHER" id="PTHR11051:SF8">
    <property type="entry name" value="PROTEIN-GLUCOSYLGALACTOSYLHYDROXYLYSINE GLUCOSIDASE"/>
    <property type="match status" value="1"/>
</dbReference>
<evidence type="ECO:0000313" key="11">
    <source>
        <dbReference type="Proteomes" id="UP000008144"/>
    </source>
</evidence>
<evidence type="ECO:0000256" key="5">
    <source>
        <dbReference type="ARBA" id="ARBA00053339"/>
    </source>
</evidence>
<evidence type="ECO:0000256" key="1">
    <source>
        <dbReference type="ARBA" id="ARBA00006768"/>
    </source>
</evidence>
<evidence type="ECO:0000313" key="10">
    <source>
        <dbReference type="Ensembl" id="ENSCINP00000036547.1"/>
    </source>
</evidence>
<dbReference type="GO" id="GO:0004553">
    <property type="term" value="F:hydrolase activity, hydrolyzing O-glycosyl compounds"/>
    <property type="evidence" value="ECO:0000318"/>
    <property type="project" value="GO_Central"/>
</dbReference>
<sequence>REFRKTDPYVLESSILPNDSRFYPTVANGVVGTVIFSDTIYMAGLYNGYKGESHRARLQNNIPYVYVPDSTLWSTQLFTQDTKNGMFTICLSDTNVIVTQEIYAHKLLTNLLVTEVSVTYMSLNSTETLFYNSSYCNCSKDIPSSDCTKCQYLGSAIHKEFTTVTPEMNGSSHLTVHVIYSQFPKKLTVQNIGNNFTTKKFVFMFAVGETRASTIGNYIVGMGTVTANRLFQLHLNEWLRQWNSALIDVKNDIQSTQYMVSALYYILSNFPSTKNPQAKFYGVSPGGLPNGGSGVDYMGHVFWDQDFWMAPALLPFYPELVRKILTYRVRHLVGALAKAKSFGYEGADYPWETAYTGSDVCPGENYVEYEIHVTADIIHLLKQYIYATNDWSFLVECQAYDMLRQTAEFWSSRVTWNAIKGRYVLNNVMGPDEWHAPVNNSAFTNVAVAQNLNFAAEVATKLDCDEEKARRWQLIAKLLYIPYNETAHYHPEYDGFYSNETVKQADTAMLGFPLGLPMLESVQYNDLKVYNDCTSAFGPAMTWGMFAINWLQLNDTENAKLMYRRQLRNIHIPFNIWSENADSSGAVNFLTGMGGYLQSVLYGYFGLRYRNGSVTLNPTLI</sequence>
<dbReference type="InParanoid" id="H2Y3R2"/>
<comment type="similarity">
    <text evidence="1">Belongs to the glycosyl hydrolase 65 family.</text>
</comment>
<evidence type="ECO:0000256" key="8">
    <source>
        <dbReference type="ARBA" id="ARBA00079982"/>
    </source>
</evidence>
<protein>
    <recommendedName>
        <fullName evidence="7">Protein-glucosylgalactosylhydroxylysine glucosidase</fullName>
        <ecNumber evidence="6">3.2.1.107</ecNumber>
    </recommendedName>
    <alternativeName>
        <fullName evidence="8">Acid trehalase-like protein 1</fullName>
    </alternativeName>
</protein>
<dbReference type="PANTHER" id="PTHR11051">
    <property type="entry name" value="GLYCOSYL HYDROLASE-RELATED"/>
    <property type="match status" value="1"/>
</dbReference>
<dbReference type="GO" id="GO:0047402">
    <property type="term" value="F:protein-glucosylgalactosylhydroxylysine glucosidase activity"/>
    <property type="evidence" value="ECO:0007669"/>
    <property type="project" value="UniProtKB-EC"/>
</dbReference>
<keyword evidence="3" id="KW-0326">Glycosidase</keyword>
<reference evidence="11" key="1">
    <citation type="journal article" date="2002" name="Science">
        <title>The draft genome of Ciona intestinalis: insights into chordate and vertebrate origins.</title>
        <authorList>
            <person name="Dehal P."/>
            <person name="Satou Y."/>
            <person name="Campbell R.K."/>
            <person name="Chapman J."/>
            <person name="Degnan B."/>
            <person name="De Tomaso A."/>
            <person name="Davidson B."/>
            <person name="Di Gregorio A."/>
            <person name="Gelpke M."/>
            <person name="Goodstein D.M."/>
            <person name="Harafuji N."/>
            <person name="Hastings K.E."/>
            <person name="Ho I."/>
            <person name="Hotta K."/>
            <person name="Huang W."/>
            <person name="Kawashima T."/>
            <person name="Lemaire P."/>
            <person name="Martinez D."/>
            <person name="Meinertzhagen I.A."/>
            <person name="Necula S."/>
            <person name="Nonaka M."/>
            <person name="Putnam N."/>
            <person name="Rash S."/>
            <person name="Saiga H."/>
            <person name="Satake M."/>
            <person name="Terry A."/>
            <person name="Yamada L."/>
            <person name="Wang H.G."/>
            <person name="Awazu S."/>
            <person name="Azumi K."/>
            <person name="Boore J."/>
            <person name="Branno M."/>
            <person name="Chin-Bow S."/>
            <person name="DeSantis R."/>
            <person name="Doyle S."/>
            <person name="Francino P."/>
            <person name="Keys D.N."/>
            <person name="Haga S."/>
            <person name="Hayashi H."/>
            <person name="Hino K."/>
            <person name="Imai K.S."/>
            <person name="Inaba K."/>
            <person name="Kano S."/>
            <person name="Kobayashi K."/>
            <person name="Kobayashi M."/>
            <person name="Lee B.I."/>
            <person name="Makabe K.W."/>
            <person name="Manohar C."/>
            <person name="Matassi G."/>
            <person name="Medina M."/>
            <person name="Mochizuki Y."/>
            <person name="Mount S."/>
            <person name="Morishita T."/>
            <person name="Miura S."/>
            <person name="Nakayama A."/>
            <person name="Nishizaka S."/>
            <person name="Nomoto H."/>
            <person name="Ohta F."/>
            <person name="Oishi K."/>
            <person name="Rigoutsos I."/>
            <person name="Sano M."/>
            <person name="Sasaki A."/>
            <person name="Sasakura Y."/>
            <person name="Shoguchi E."/>
            <person name="Shin-i T."/>
            <person name="Spagnuolo A."/>
            <person name="Stainier D."/>
            <person name="Suzuki M.M."/>
            <person name="Tassy O."/>
            <person name="Takatori N."/>
            <person name="Tokuoka M."/>
            <person name="Yagi K."/>
            <person name="Yoshizaki F."/>
            <person name="Wada S."/>
            <person name="Zhang C."/>
            <person name="Hyatt P.D."/>
            <person name="Larimer F."/>
            <person name="Detter C."/>
            <person name="Doggett N."/>
            <person name="Glavina T."/>
            <person name="Hawkins T."/>
            <person name="Richardson P."/>
            <person name="Lucas S."/>
            <person name="Kohara Y."/>
            <person name="Levine M."/>
            <person name="Satoh N."/>
            <person name="Rokhsar D.S."/>
        </authorList>
    </citation>
    <scope>NUCLEOTIDE SEQUENCE [LARGE SCALE GENOMIC DNA]</scope>
</reference>
<dbReference type="Gene3D" id="1.50.10.10">
    <property type="match status" value="1"/>
</dbReference>
<evidence type="ECO:0000256" key="3">
    <source>
        <dbReference type="ARBA" id="ARBA00023295"/>
    </source>
</evidence>
<dbReference type="OMA" id="PAMTYSM"/>
<evidence type="ECO:0000256" key="2">
    <source>
        <dbReference type="ARBA" id="ARBA00022801"/>
    </source>
</evidence>
<dbReference type="STRING" id="7719.ENSCINP00000036547"/>
<evidence type="ECO:0000259" key="9">
    <source>
        <dbReference type="Pfam" id="PF03632"/>
    </source>
</evidence>
<accession>H2Y3R2</accession>
<name>H2Y3R2_CIOIN</name>
<dbReference type="InterPro" id="IPR012341">
    <property type="entry name" value="6hp_glycosidase-like_sf"/>
</dbReference>
<evidence type="ECO:0000256" key="6">
    <source>
        <dbReference type="ARBA" id="ARBA00066430"/>
    </source>
</evidence>
<dbReference type="SUPFAM" id="SSF48208">
    <property type="entry name" value="Six-hairpin glycosidases"/>
    <property type="match status" value="1"/>
</dbReference>
<dbReference type="InterPro" id="IPR008928">
    <property type="entry name" value="6-hairpin_glycosidase_sf"/>
</dbReference>